<dbReference type="Proteomes" id="UP000518887">
    <property type="component" value="Unassembled WGS sequence"/>
</dbReference>
<dbReference type="GO" id="GO:0016758">
    <property type="term" value="F:hexosyltransferase activity"/>
    <property type="evidence" value="ECO:0007669"/>
    <property type="project" value="UniProtKB-ARBA"/>
</dbReference>
<dbReference type="PANTHER" id="PTHR22916:SF3">
    <property type="entry name" value="UDP-GLCNAC:BETAGAL BETA-1,3-N-ACETYLGLUCOSAMINYLTRANSFERASE-LIKE PROTEIN 1"/>
    <property type="match status" value="1"/>
</dbReference>
<proteinExistence type="predicted"/>
<dbReference type="InterPro" id="IPR029044">
    <property type="entry name" value="Nucleotide-diphossugar_trans"/>
</dbReference>
<gene>
    <name evidence="2" type="ORF">HNP76_000149</name>
</gene>
<dbReference type="Gene3D" id="3.90.550.10">
    <property type="entry name" value="Spore Coat Polysaccharide Biosynthesis Protein SpsA, Chain A"/>
    <property type="match status" value="1"/>
</dbReference>
<name>A0A7W8LKX6_9SPIR</name>
<reference evidence="2 3" key="1">
    <citation type="submission" date="2020-08" db="EMBL/GenBank/DDBJ databases">
        <title>Genomic Encyclopedia of Type Strains, Phase IV (KMG-IV): sequencing the most valuable type-strain genomes for metagenomic binning, comparative biology and taxonomic classification.</title>
        <authorList>
            <person name="Goeker M."/>
        </authorList>
    </citation>
    <scope>NUCLEOTIDE SEQUENCE [LARGE SCALE GENOMIC DNA]</scope>
    <source>
        <strain evidence="2 3">DSM 103462</strain>
    </source>
</reference>
<keyword evidence="2" id="KW-0808">Transferase</keyword>
<dbReference type="SUPFAM" id="SSF53448">
    <property type="entry name" value="Nucleotide-diphospho-sugar transferases"/>
    <property type="match status" value="1"/>
</dbReference>
<evidence type="ECO:0000313" key="2">
    <source>
        <dbReference type="EMBL" id="MBB5224809.1"/>
    </source>
</evidence>
<organism evidence="2 3">
    <name type="scientific">Treponema ruminis</name>
    <dbReference type="NCBI Taxonomy" id="744515"/>
    <lineage>
        <taxon>Bacteria</taxon>
        <taxon>Pseudomonadati</taxon>
        <taxon>Spirochaetota</taxon>
        <taxon>Spirochaetia</taxon>
        <taxon>Spirochaetales</taxon>
        <taxon>Treponemataceae</taxon>
        <taxon>Treponema</taxon>
    </lineage>
</organism>
<comment type="caution">
    <text evidence="2">The sequence shown here is derived from an EMBL/GenBank/DDBJ whole genome shotgun (WGS) entry which is preliminary data.</text>
</comment>
<sequence>MNPPLITVCIPVFQTEPYLAACLRSVYMQDFDSFEVVVLSDRSPGKDEKGRSAKKIVKLAQKECDGWRKSHNLPPVKIRFCEHRENRGCVEVRRTLVYESKGKYLAMIDSDDEYMEGALSCLYEAAISKNADIVHGTFVSGEYDSEGIFHATAETKCGRIFYGTKDGLDIARSWFSGLFNGNVCGKLIEKSVYEKAFEQIPYTECNMADDLLIFFFVGMNARRYVGIENKIYRYRINSGMSSHRKIDTLKKWKMICTSSSVFSIISQWLKENNDGLLSPSDIEHLGKVTLSYLANNIRQLRASVIPELQEEAKLMLYDFWGESFVKKVENALE</sequence>
<evidence type="ECO:0000313" key="3">
    <source>
        <dbReference type="Proteomes" id="UP000518887"/>
    </source>
</evidence>
<dbReference type="CDD" id="cd00761">
    <property type="entry name" value="Glyco_tranf_GTA_type"/>
    <property type="match status" value="1"/>
</dbReference>
<dbReference type="RefSeq" id="WP_184656465.1">
    <property type="nucleotide sequence ID" value="NZ_JACHFQ010000001.1"/>
</dbReference>
<dbReference type="AlphaFoldDB" id="A0A7W8LKX6"/>
<feature type="domain" description="Glycosyltransferase 2-like" evidence="1">
    <location>
        <begin position="7"/>
        <end position="195"/>
    </location>
</feature>
<keyword evidence="3" id="KW-1185">Reference proteome</keyword>
<dbReference type="PANTHER" id="PTHR22916">
    <property type="entry name" value="GLYCOSYLTRANSFERASE"/>
    <property type="match status" value="1"/>
</dbReference>
<dbReference type="EMBL" id="JACHFQ010000001">
    <property type="protein sequence ID" value="MBB5224809.1"/>
    <property type="molecule type" value="Genomic_DNA"/>
</dbReference>
<evidence type="ECO:0000259" key="1">
    <source>
        <dbReference type="Pfam" id="PF00535"/>
    </source>
</evidence>
<dbReference type="Pfam" id="PF00535">
    <property type="entry name" value="Glycos_transf_2"/>
    <property type="match status" value="1"/>
</dbReference>
<protein>
    <submittedName>
        <fullName evidence="2">Glycosyltransferase involved in cell wall biosynthesis</fullName>
    </submittedName>
</protein>
<dbReference type="InterPro" id="IPR001173">
    <property type="entry name" value="Glyco_trans_2-like"/>
</dbReference>
<accession>A0A7W8LKX6</accession>